<dbReference type="PANTHER" id="PTHR33221">
    <property type="entry name" value="WINGED HELIX-TURN-HELIX TRANSCRIPTIONAL REGULATOR, RRF2 FAMILY"/>
    <property type="match status" value="1"/>
</dbReference>
<dbReference type="AlphaFoldDB" id="A0A1E3RHZ8"/>
<dbReference type="InterPro" id="IPR036390">
    <property type="entry name" value="WH_DNA-bd_sf"/>
</dbReference>
<keyword evidence="1" id="KW-0238">DNA-binding</keyword>
<dbReference type="GO" id="GO:0005829">
    <property type="term" value="C:cytosol"/>
    <property type="evidence" value="ECO:0007669"/>
    <property type="project" value="TreeGrafter"/>
</dbReference>
<evidence type="ECO:0000256" key="1">
    <source>
        <dbReference type="ARBA" id="ARBA00023125"/>
    </source>
</evidence>
<evidence type="ECO:0000313" key="5">
    <source>
        <dbReference type="Proteomes" id="UP000094053"/>
    </source>
</evidence>
<evidence type="ECO:0000256" key="3">
    <source>
        <dbReference type="SAM" id="MobiDB-lite"/>
    </source>
</evidence>
<dbReference type="InterPro" id="IPR000944">
    <property type="entry name" value="Tscrpt_reg_Rrf2"/>
</dbReference>
<dbReference type="EMBL" id="MIHA01000011">
    <property type="protein sequence ID" value="ODQ89082.1"/>
    <property type="molecule type" value="Genomic_DNA"/>
</dbReference>
<keyword evidence="5" id="KW-1185">Reference proteome</keyword>
<dbReference type="SUPFAM" id="SSF46785">
    <property type="entry name" value="Winged helix' DNA-binding domain"/>
    <property type="match status" value="1"/>
</dbReference>
<dbReference type="GO" id="GO:0003677">
    <property type="term" value="F:DNA binding"/>
    <property type="evidence" value="ECO:0007669"/>
    <property type="project" value="UniProtKB-KW"/>
</dbReference>
<comment type="caution">
    <text evidence="4">The sequence shown here is derived from an EMBL/GenBank/DDBJ whole genome shotgun (WGS) entry which is preliminary data.</text>
</comment>
<comment type="cofactor">
    <cofactor evidence="2">
        <name>[2Fe-2S] cluster</name>
        <dbReference type="ChEBI" id="CHEBI:190135"/>
    </cofactor>
</comment>
<dbReference type="NCBIfam" id="TIGR00738">
    <property type="entry name" value="rrf2_super"/>
    <property type="match status" value="1"/>
</dbReference>
<dbReference type="Gene3D" id="1.10.10.10">
    <property type="entry name" value="Winged helix-like DNA-binding domain superfamily/Winged helix DNA-binding domain"/>
    <property type="match status" value="1"/>
</dbReference>
<name>A0A1E3RHZ8_MYCFV</name>
<dbReference type="OrthoDB" id="9795923at2"/>
<gene>
    <name evidence="4" type="ORF">BHQ18_15895</name>
</gene>
<accession>A0A1E3RHZ8</accession>
<feature type="region of interest" description="Disordered" evidence="3">
    <location>
        <begin position="141"/>
        <end position="162"/>
    </location>
</feature>
<organism evidence="4 5">
    <name type="scientific">Mycolicibacterium flavescens</name>
    <name type="common">Mycobacterium flavescens</name>
    <dbReference type="NCBI Taxonomy" id="1776"/>
    <lineage>
        <taxon>Bacteria</taxon>
        <taxon>Bacillati</taxon>
        <taxon>Actinomycetota</taxon>
        <taxon>Actinomycetes</taxon>
        <taxon>Mycobacteriales</taxon>
        <taxon>Mycobacteriaceae</taxon>
        <taxon>Mycolicibacterium</taxon>
    </lineage>
</organism>
<reference evidence="5" key="1">
    <citation type="submission" date="2016-09" db="EMBL/GenBank/DDBJ databases">
        <authorList>
            <person name="Greninger A.L."/>
            <person name="Jerome K.R."/>
            <person name="Mcnair B."/>
            <person name="Wallis C."/>
            <person name="Fang F."/>
        </authorList>
    </citation>
    <scope>NUCLEOTIDE SEQUENCE [LARGE SCALE GENOMIC DNA]</scope>
    <source>
        <strain evidence="5">M6</strain>
    </source>
</reference>
<dbReference type="Proteomes" id="UP000094053">
    <property type="component" value="Unassembled WGS sequence"/>
</dbReference>
<sequence length="162" mass="17649">MQLTRFTDIGLRTMMLLAAGEAEDRRVTTRSIAVGAHASENHVAKAVARLADLGMVHTQRGRAGGLTLTEAGREASLGWLIRRLEGDREVIECAGSDPCPLLSACRLRRALADAKEAFYRELDRYTIADLSRGAGLLMIHGPPSAVEQPNSPAERPAERTFR</sequence>
<proteinExistence type="predicted"/>
<dbReference type="RefSeq" id="WP_069414599.1">
    <property type="nucleotide sequence ID" value="NZ_JACKUL010000015.1"/>
</dbReference>
<dbReference type="InterPro" id="IPR036388">
    <property type="entry name" value="WH-like_DNA-bd_sf"/>
</dbReference>
<dbReference type="PROSITE" id="PS51197">
    <property type="entry name" value="HTH_RRF2_2"/>
    <property type="match status" value="1"/>
</dbReference>
<dbReference type="STRING" id="1776.BHQ18_15895"/>
<dbReference type="PANTHER" id="PTHR33221:SF4">
    <property type="entry name" value="HTH-TYPE TRANSCRIPTIONAL REPRESSOR NSRR"/>
    <property type="match status" value="1"/>
</dbReference>
<evidence type="ECO:0000313" key="4">
    <source>
        <dbReference type="EMBL" id="ODQ89082.1"/>
    </source>
</evidence>
<evidence type="ECO:0000256" key="2">
    <source>
        <dbReference type="ARBA" id="ARBA00034078"/>
    </source>
</evidence>
<dbReference type="Pfam" id="PF02082">
    <property type="entry name" value="Rrf2"/>
    <property type="match status" value="1"/>
</dbReference>
<dbReference type="GO" id="GO:0003700">
    <property type="term" value="F:DNA-binding transcription factor activity"/>
    <property type="evidence" value="ECO:0007669"/>
    <property type="project" value="TreeGrafter"/>
</dbReference>
<protein>
    <submittedName>
        <fullName evidence="4">Transcriptional regulator</fullName>
    </submittedName>
</protein>